<organism evidence="4 6">
    <name type="scientific">Aneurinibacillus migulanus</name>
    <name type="common">Bacillus migulanus</name>
    <dbReference type="NCBI Taxonomy" id="47500"/>
    <lineage>
        <taxon>Bacteria</taxon>
        <taxon>Bacillati</taxon>
        <taxon>Bacillota</taxon>
        <taxon>Bacilli</taxon>
        <taxon>Bacillales</taxon>
        <taxon>Paenibacillaceae</taxon>
        <taxon>Aneurinibacillus group</taxon>
        <taxon>Aneurinibacillus</taxon>
    </lineage>
</organism>
<dbReference type="InterPro" id="IPR004995">
    <property type="entry name" value="Spore_Ger"/>
</dbReference>
<evidence type="ECO:0000313" key="6">
    <source>
        <dbReference type="Proteomes" id="UP000037269"/>
    </source>
</evidence>
<evidence type="ECO:0000256" key="3">
    <source>
        <dbReference type="SAM" id="Phobius"/>
    </source>
</evidence>
<feature type="transmembrane region" description="Helical" evidence="3">
    <location>
        <begin position="391"/>
        <end position="408"/>
    </location>
</feature>
<sequence length="493" mass="55042">MRNPNVREAQKKQVLSTKLTENVSFLTEALGVGKSFDVIYRPLEFGGRACGLFFVDGFAKDDVMNLITINLSRIERGELSIDAIAKLMYTYIGYVEVEKTNEMSKIITAVLSGPLVLVVDGAEEALIIDARTYPARSPDEPDIERVVRGARDGFTETLVFNTALTRRRLRDPSLRMEYIQIGVRSQTDVVISYLEDVADDKLVDEIRQRIKSIDVDGLPMADKTLEEFLFKKNWNPFPFVRYTERPDVAAVHLIEGHVLIYTDTSPSVMITPTTLFHHVQHAEEYRQKPAVGAYLRWVRFALMLASIFFVPLFLLMSLEPEWLPKGLAFLLPEKAGNIPMFVQLLLAEIGIDALRMAAIHTPSSLATALGLVAALMIGDIAVEVGLLSNQALLFLSISAIGTFATPSYEFGMATRMVRLSLLILTGFFHLPGFLIGLAAWLILLLFTRSLNTPYLWPLLPFNGPALLDVLVRSPVPAKTKRPKALHPKDPTIK</sequence>
<dbReference type="PANTHER" id="PTHR22550">
    <property type="entry name" value="SPORE GERMINATION PROTEIN"/>
    <property type="match status" value="1"/>
</dbReference>
<feature type="transmembrane region" description="Helical" evidence="3">
    <location>
        <begin position="420"/>
        <end position="442"/>
    </location>
</feature>
<gene>
    <name evidence="4" type="ORF">AF333_19030</name>
    <name evidence="5" type="ORF">SAMN04487909_12035</name>
</gene>
<evidence type="ECO:0000256" key="1">
    <source>
        <dbReference type="ARBA" id="ARBA00005278"/>
    </source>
</evidence>
<dbReference type="PATRIC" id="fig|47500.9.peg.5420"/>
<reference evidence="4 6" key="1">
    <citation type="submission" date="2015-07" db="EMBL/GenBank/DDBJ databases">
        <title>Fjat-14205 dsm 2895.</title>
        <authorList>
            <person name="Liu B."/>
            <person name="Wang J."/>
            <person name="Zhu Y."/>
            <person name="Liu G."/>
            <person name="Chen Q."/>
            <person name="Chen Z."/>
            <person name="Lan J."/>
            <person name="Che J."/>
            <person name="Ge C."/>
            <person name="Shi H."/>
            <person name="Pan Z."/>
            <person name="Liu X."/>
        </authorList>
    </citation>
    <scope>NUCLEOTIDE SEQUENCE [LARGE SCALE GENOMIC DNA]</scope>
    <source>
        <strain evidence="4 6">DSM 2895</strain>
    </source>
</reference>
<evidence type="ECO:0000313" key="5">
    <source>
        <dbReference type="EMBL" id="SDJ53870.1"/>
    </source>
</evidence>
<dbReference type="InterPro" id="IPR050768">
    <property type="entry name" value="UPF0353/GerABKA_families"/>
</dbReference>
<evidence type="ECO:0000313" key="7">
    <source>
        <dbReference type="Proteomes" id="UP000182836"/>
    </source>
</evidence>
<keyword evidence="6" id="KW-1185">Reference proteome</keyword>
<keyword evidence="2 3" id="KW-0472">Membrane</keyword>
<dbReference type="Proteomes" id="UP000182836">
    <property type="component" value="Unassembled WGS sequence"/>
</dbReference>
<feature type="transmembrane region" description="Helical" evidence="3">
    <location>
        <begin position="297"/>
        <end position="318"/>
    </location>
</feature>
<name>A0A0M0H691_ANEMI</name>
<keyword evidence="3" id="KW-1133">Transmembrane helix</keyword>
<comment type="similarity">
    <text evidence="1">Belongs to the GerABKA family.</text>
</comment>
<dbReference type="GeneID" id="42307248"/>
<dbReference type="Proteomes" id="UP000037269">
    <property type="component" value="Unassembled WGS sequence"/>
</dbReference>
<evidence type="ECO:0000256" key="2">
    <source>
        <dbReference type="ARBA" id="ARBA00023136"/>
    </source>
</evidence>
<dbReference type="Pfam" id="PF03323">
    <property type="entry name" value="GerA"/>
    <property type="match status" value="1"/>
</dbReference>
<dbReference type="EMBL" id="FNED01000020">
    <property type="protein sequence ID" value="SDJ53870.1"/>
    <property type="molecule type" value="Genomic_DNA"/>
</dbReference>
<accession>A0A0M0H691</accession>
<reference evidence="5 7" key="2">
    <citation type="submission" date="2016-10" db="EMBL/GenBank/DDBJ databases">
        <authorList>
            <person name="de Groot N.N."/>
        </authorList>
    </citation>
    <scope>NUCLEOTIDE SEQUENCE [LARGE SCALE GENOMIC DNA]</scope>
    <source>
        <strain evidence="5 7">DSM 2895</strain>
    </source>
</reference>
<feature type="transmembrane region" description="Helical" evidence="3">
    <location>
        <begin position="365"/>
        <end position="385"/>
    </location>
</feature>
<dbReference type="STRING" id="47500.AF333_19030"/>
<protein>
    <submittedName>
        <fullName evidence="4">Spore gernimation protein GerA</fullName>
    </submittedName>
    <submittedName>
        <fullName evidence="5">Stage V sporulation protein AF</fullName>
    </submittedName>
</protein>
<dbReference type="EMBL" id="LGUG01000004">
    <property type="protein sequence ID" value="KON97247.1"/>
    <property type="molecule type" value="Genomic_DNA"/>
</dbReference>
<dbReference type="PANTHER" id="PTHR22550:SF9">
    <property type="entry name" value="STAGE V SPORULATION PROTEIN AF"/>
    <property type="match status" value="1"/>
</dbReference>
<dbReference type="RefSeq" id="WP_043063343.1">
    <property type="nucleotide sequence ID" value="NZ_BJOA01000163.1"/>
</dbReference>
<evidence type="ECO:0000313" key="4">
    <source>
        <dbReference type="EMBL" id="KON97247.1"/>
    </source>
</evidence>
<proteinExistence type="inferred from homology"/>
<dbReference type="PIRSF" id="PIRSF005690">
    <property type="entry name" value="GerBA"/>
    <property type="match status" value="1"/>
</dbReference>
<keyword evidence="3" id="KW-0812">Transmembrane</keyword>
<dbReference type="GO" id="GO:0016020">
    <property type="term" value="C:membrane"/>
    <property type="evidence" value="ECO:0007669"/>
    <property type="project" value="InterPro"/>
</dbReference>
<dbReference type="GO" id="GO:0009847">
    <property type="term" value="P:spore germination"/>
    <property type="evidence" value="ECO:0007669"/>
    <property type="project" value="InterPro"/>
</dbReference>
<dbReference type="AlphaFoldDB" id="A0A0M0H691"/>